<dbReference type="RefSeq" id="WP_074720018.1">
    <property type="nucleotide sequence ID" value="NZ_CBCRVS010000003.1"/>
</dbReference>
<evidence type="ECO:0000256" key="1">
    <source>
        <dbReference type="SAM" id="Phobius"/>
    </source>
</evidence>
<dbReference type="Proteomes" id="UP000183658">
    <property type="component" value="Unassembled WGS sequence"/>
</dbReference>
<reference evidence="3" key="1">
    <citation type="submission" date="2016-10" db="EMBL/GenBank/DDBJ databases">
        <authorList>
            <person name="Varghese N."/>
            <person name="Submissions S."/>
        </authorList>
    </citation>
    <scope>NUCLEOTIDE SEQUENCE [LARGE SCALE GENOMIC DNA]</scope>
    <source>
        <strain evidence="3">DSM 15719</strain>
    </source>
</reference>
<organism evidence="2 3">
    <name type="scientific">Flavobacterium frigoris</name>
    <dbReference type="NCBI Taxonomy" id="229204"/>
    <lineage>
        <taxon>Bacteria</taxon>
        <taxon>Pseudomonadati</taxon>
        <taxon>Bacteroidota</taxon>
        <taxon>Flavobacteriia</taxon>
        <taxon>Flavobacteriales</taxon>
        <taxon>Flavobacteriaceae</taxon>
        <taxon>Flavobacterium</taxon>
    </lineage>
</organism>
<name>A0A1H9BXW6_FLAFI</name>
<dbReference type="OrthoDB" id="1249607at2"/>
<feature type="transmembrane region" description="Helical" evidence="1">
    <location>
        <begin position="124"/>
        <end position="142"/>
    </location>
</feature>
<evidence type="ECO:0000313" key="2">
    <source>
        <dbReference type="EMBL" id="SEP93846.1"/>
    </source>
</evidence>
<dbReference type="AlphaFoldDB" id="A0A1H9BXW6"/>
<feature type="transmembrane region" description="Helical" evidence="1">
    <location>
        <begin position="70"/>
        <end position="88"/>
    </location>
</feature>
<gene>
    <name evidence="2" type="ORF">SAMN05444355_10120</name>
</gene>
<feature type="transmembrane region" description="Helical" evidence="1">
    <location>
        <begin position="162"/>
        <end position="181"/>
    </location>
</feature>
<dbReference type="EMBL" id="FOFZ01000001">
    <property type="protein sequence ID" value="SEP93846.1"/>
    <property type="molecule type" value="Genomic_DNA"/>
</dbReference>
<keyword evidence="1" id="KW-1133">Transmembrane helix</keyword>
<protein>
    <submittedName>
        <fullName evidence="2">Uncharacterized protein</fullName>
    </submittedName>
</protein>
<feature type="transmembrane region" description="Helical" evidence="1">
    <location>
        <begin position="45"/>
        <end position="64"/>
    </location>
</feature>
<keyword evidence="3" id="KW-1185">Reference proteome</keyword>
<keyword evidence="1" id="KW-0472">Membrane</keyword>
<proteinExistence type="predicted"/>
<sequence>MDFKDIQSAWNNDKSDNVVLPANLEKLQSANMPLEKIRKNLKKDFLIHLFGVLFVGIFSLFIKFNPTYKLAFYIVYVFSFVITVYFLVKLYFFYKKINDIDISTKDNLYETYFEIRLFEEVYKLISYALMPSGLIYMILIPLGSKTEKVMKIVESFRYPDVLYVAGVVVFIAYLVSLWFLIQAHAEMFYGKYAKEVKRVIDELKEE</sequence>
<accession>A0A1H9BXW6</accession>
<evidence type="ECO:0000313" key="3">
    <source>
        <dbReference type="Proteomes" id="UP000183658"/>
    </source>
</evidence>
<keyword evidence="1" id="KW-0812">Transmembrane</keyword>